<dbReference type="Pfam" id="PF04857">
    <property type="entry name" value="CAF1"/>
    <property type="match status" value="2"/>
</dbReference>
<comment type="function">
    <text evidence="17">Ubiquitous transcription factor required for a diverse set of processes. It is a component of the CCR4 complex involved in the control of gene expression.</text>
</comment>
<evidence type="ECO:0000256" key="6">
    <source>
        <dbReference type="ARBA" id="ARBA00011757"/>
    </source>
</evidence>
<dbReference type="GO" id="GO:0030014">
    <property type="term" value="C:CCR4-NOT complex"/>
    <property type="evidence" value="ECO:0007669"/>
    <property type="project" value="InterPro"/>
</dbReference>
<comment type="cofactor">
    <cofactor evidence="2">
        <name>a divalent metal cation</name>
        <dbReference type="ChEBI" id="CHEBI:60240"/>
    </cofactor>
</comment>
<sequence>MAVSLKAREVWSKNLETELAIINHLLKSFPVVAIDTEFPGFLRNTPRDAPEEQRYSDLKHNVDCLKPIQLGFTLSDCNGNIAGVWQFNFCDFDLKGGDLHVPASVELLKTNGIDLEENKKSGMDSHFFAMKFKQILAANQRIQWVTFHGLYDLAYLLKIVTQARLPSSILEFVTLIGGYFGRVYDTKRMAQCCPSLSGDNLGLSRLAKLLKVERCGQSHQAGSDSLVTALAFLKMKVYKLDERLHEGFLYGITAKIIKKPWIPSMPPPPPLMQAPPMPRPLPPRIVPLYYRPYGGLVRCNSYYLRPPMRPSYYPPAAYRVSLL</sequence>
<dbReference type="InterPro" id="IPR006941">
    <property type="entry name" value="RNase_CAF1"/>
</dbReference>
<gene>
    <name evidence="18" type="ORF">RJ640_009038</name>
</gene>
<evidence type="ECO:0000313" key="18">
    <source>
        <dbReference type="EMBL" id="KAK2982341.1"/>
    </source>
</evidence>
<reference evidence="18" key="1">
    <citation type="submission" date="2022-12" db="EMBL/GenBank/DDBJ databases">
        <title>Draft genome assemblies for two species of Escallonia (Escalloniales).</title>
        <authorList>
            <person name="Chanderbali A."/>
            <person name="Dervinis C."/>
            <person name="Anghel I."/>
            <person name="Soltis D."/>
            <person name="Soltis P."/>
            <person name="Zapata F."/>
        </authorList>
    </citation>
    <scope>NUCLEOTIDE SEQUENCE</scope>
    <source>
        <strain evidence="18">UCBG92.1500</strain>
        <tissue evidence="18">Leaf</tissue>
    </source>
</reference>
<keyword evidence="14" id="KW-0805">Transcription regulation</keyword>
<dbReference type="GO" id="GO:0004535">
    <property type="term" value="F:poly(A)-specific ribonuclease activity"/>
    <property type="evidence" value="ECO:0007669"/>
    <property type="project" value="UniProtKB-EC"/>
</dbReference>
<evidence type="ECO:0000256" key="10">
    <source>
        <dbReference type="ARBA" id="ARBA00022723"/>
    </source>
</evidence>
<dbReference type="InterPro" id="IPR036397">
    <property type="entry name" value="RNaseH_sf"/>
</dbReference>
<dbReference type="PANTHER" id="PTHR10797">
    <property type="entry name" value="CCR4-NOT TRANSCRIPTION COMPLEX SUBUNIT"/>
    <property type="match status" value="1"/>
</dbReference>
<dbReference type="Proteomes" id="UP001187471">
    <property type="component" value="Unassembled WGS sequence"/>
</dbReference>
<keyword evidence="13" id="KW-0694">RNA-binding</keyword>
<organism evidence="18 19">
    <name type="scientific">Escallonia rubra</name>
    <dbReference type="NCBI Taxonomy" id="112253"/>
    <lineage>
        <taxon>Eukaryota</taxon>
        <taxon>Viridiplantae</taxon>
        <taxon>Streptophyta</taxon>
        <taxon>Embryophyta</taxon>
        <taxon>Tracheophyta</taxon>
        <taxon>Spermatophyta</taxon>
        <taxon>Magnoliopsida</taxon>
        <taxon>eudicotyledons</taxon>
        <taxon>Gunneridae</taxon>
        <taxon>Pentapetalae</taxon>
        <taxon>asterids</taxon>
        <taxon>campanulids</taxon>
        <taxon>Escalloniales</taxon>
        <taxon>Escalloniaceae</taxon>
        <taxon>Escallonia</taxon>
    </lineage>
</organism>
<evidence type="ECO:0000256" key="2">
    <source>
        <dbReference type="ARBA" id="ARBA00001968"/>
    </source>
</evidence>
<dbReference type="GO" id="GO:0046872">
    <property type="term" value="F:metal ion binding"/>
    <property type="evidence" value="ECO:0007669"/>
    <property type="project" value="UniProtKB-KW"/>
</dbReference>
<evidence type="ECO:0000256" key="7">
    <source>
        <dbReference type="ARBA" id="ARBA00012161"/>
    </source>
</evidence>
<dbReference type="GO" id="GO:0005634">
    <property type="term" value="C:nucleus"/>
    <property type="evidence" value="ECO:0007669"/>
    <property type="project" value="UniProtKB-SubCell"/>
</dbReference>
<dbReference type="SUPFAM" id="SSF53098">
    <property type="entry name" value="Ribonuclease H-like"/>
    <property type="match status" value="1"/>
</dbReference>
<evidence type="ECO:0000256" key="1">
    <source>
        <dbReference type="ARBA" id="ARBA00001663"/>
    </source>
</evidence>
<dbReference type="AlphaFoldDB" id="A0AA88RGR6"/>
<keyword evidence="10" id="KW-0479">Metal-binding</keyword>
<evidence type="ECO:0000256" key="5">
    <source>
        <dbReference type="ARBA" id="ARBA00008372"/>
    </source>
</evidence>
<evidence type="ECO:0000256" key="15">
    <source>
        <dbReference type="ARBA" id="ARBA00023163"/>
    </source>
</evidence>
<protein>
    <recommendedName>
        <fullName evidence="7">poly(A)-specific ribonuclease</fullName>
        <ecNumber evidence="7">3.1.13.4</ecNumber>
    </recommendedName>
</protein>
<dbReference type="GO" id="GO:0005737">
    <property type="term" value="C:cytoplasm"/>
    <property type="evidence" value="ECO:0007669"/>
    <property type="project" value="UniProtKB-SubCell"/>
</dbReference>
<keyword evidence="16" id="KW-0539">Nucleus</keyword>
<comment type="subcellular location">
    <subcellularLocation>
        <location evidence="4">Cytoplasm</location>
    </subcellularLocation>
    <subcellularLocation>
        <location evidence="3">Nucleus</location>
    </subcellularLocation>
</comment>
<comment type="subunit">
    <text evidence="6">Component of the CCR4-NOT complex, at least composed of CRR4 and CAF1 proteins.</text>
</comment>
<evidence type="ECO:0000256" key="8">
    <source>
        <dbReference type="ARBA" id="ARBA00022490"/>
    </source>
</evidence>
<evidence type="ECO:0000256" key="9">
    <source>
        <dbReference type="ARBA" id="ARBA00022722"/>
    </source>
</evidence>
<comment type="caution">
    <text evidence="18">The sequence shown here is derived from an EMBL/GenBank/DDBJ whole genome shotgun (WGS) entry which is preliminary data.</text>
</comment>
<keyword evidence="9" id="KW-0540">Nuclease</keyword>
<dbReference type="EC" id="3.1.13.4" evidence="7"/>
<evidence type="ECO:0000313" key="19">
    <source>
        <dbReference type="Proteomes" id="UP001187471"/>
    </source>
</evidence>
<dbReference type="EMBL" id="JAVXUO010001438">
    <property type="protein sequence ID" value="KAK2982341.1"/>
    <property type="molecule type" value="Genomic_DNA"/>
</dbReference>
<accession>A0AA88RGR6</accession>
<dbReference type="GO" id="GO:0003723">
    <property type="term" value="F:RNA binding"/>
    <property type="evidence" value="ECO:0007669"/>
    <property type="project" value="UniProtKB-KW"/>
</dbReference>
<evidence type="ECO:0000256" key="12">
    <source>
        <dbReference type="ARBA" id="ARBA00022839"/>
    </source>
</evidence>
<name>A0AA88RGR6_9ASTE</name>
<keyword evidence="8" id="KW-0963">Cytoplasm</keyword>
<keyword evidence="12" id="KW-0269">Exonuclease</keyword>
<evidence type="ECO:0000256" key="3">
    <source>
        <dbReference type="ARBA" id="ARBA00004123"/>
    </source>
</evidence>
<evidence type="ECO:0000256" key="4">
    <source>
        <dbReference type="ARBA" id="ARBA00004496"/>
    </source>
</evidence>
<evidence type="ECO:0000256" key="14">
    <source>
        <dbReference type="ARBA" id="ARBA00023015"/>
    </source>
</evidence>
<keyword evidence="19" id="KW-1185">Reference proteome</keyword>
<dbReference type="Gene3D" id="3.30.420.10">
    <property type="entry name" value="Ribonuclease H-like superfamily/Ribonuclease H"/>
    <property type="match status" value="1"/>
</dbReference>
<keyword evidence="11" id="KW-0378">Hydrolase</keyword>
<evidence type="ECO:0000256" key="16">
    <source>
        <dbReference type="ARBA" id="ARBA00023242"/>
    </source>
</evidence>
<evidence type="ECO:0000256" key="13">
    <source>
        <dbReference type="ARBA" id="ARBA00022884"/>
    </source>
</evidence>
<dbReference type="InterPro" id="IPR012337">
    <property type="entry name" value="RNaseH-like_sf"/>
</dbReference>
<proteinExistence type="inferred from homology"/>
<evidence type="ECO:0000256" key="17">
    <source>
        <dbReference type="ARBA" id="ARBA00025148"/>
    </source>
</evidence>
<dbReference type="InterPro" id="IPR039637">
    <property type="entry name" value="CNOT7/CNOT8/Pop2"/>
</dbReference>
<keyword evidence="15" id="KW-0804">Transcription</keyword>
<comment type="catalytic activity">
    <reaction evidence="1">
        <text>Exonucleolytic cleavage of poly(A) to 5'-AMP.</text>
        <dbReference type="EC" id="3.1.13.4"/>
    </reaction>
</comment>
<comment type="similarity">
    <text evidence="5">Belongs to the CAF1 family.</text>
</comment>
<evidence type="ECO:0000256" key="11">
    <source>
        <dbReference type="ARBA" id="ARBA00022801"/>
    </source>
</evidence>